<dbReference type="EMBL" id="JAINUF010000001">
    <property type="protein sequence ID" value="KAJ8382409.1"/>
    <property type="molecule type" value="Genomic_DNA"/>
</dbReference>
<reference evidence="2" key="1">
    <citation type="journal article" date="2023" name="Science">
        <title>Genome structures resolve the early diversification of teleost fishes.</title>
        <authorList>
            <person name="Parey E."/>
            <person name="Louis A."/>
            <person name="Montfort J."/>
            <person name="Bouchez O."/>
            <person name="Roques C."/>
            <person name="Iampietro C."/>
            <person name="Lluch J."/>
            <person name="Castinel A."/>
            <person name="Donnadieu C."/>
            <person name="Desvignes T."/>
            <person name="Floi Bucao C."/>
            <person name="Jouanno E."/>
            <person name="Wen M."/>
            <person name="Mejri S."/>
            <person name="Dirks R."/>
            <person name="Jansen H."/>
            <person name="Henkel C."/>
            <person name="Chen W.J."/>
            <person name="Zahm M."/>
            <person name="Cabau C."/>
            <person name="Klopp C."/>
            <person name="Thompson A.W."/>
            <person name="Robinson-Rechavi M."/>
            <person name="Braasch I."/>
            <person name="Lecointre G."/>
            <person name="Bobe J."/>
            <person name="Postlethwait J.H."/>
            <person name="Berthelot C."/>
            <person name="Roest Crollius H."/>
            <person name="Guiguen Y."/>
        </authorList>
    </citation>
    <scope>NUCLEOTIDE SEQUENCE</scope>
    <source>
        <strain evidence="2">WJC10195</strain>
    </source>
</reference>
<feature type="region of interest" description="Disordered" evidence="1">
    <location>
        <begin position="127"/>
        <end position="187"/>
    </location>
</feature>
<dbReference type="Proteomes" id="UP001152622">
    <property type="component" value="Chromosome 1"/>
</dbReference>
<feature type="compositionally biased region" description="Basic and acidic residues" evidence="1">
    <location>
        <begin position="164"/>
        <end position="187"/>
    </location>
</feature>
<evidence type="ECO:0000256" key="1">
    <source>
        <dbReference type="SAM" id="MobiDB-lite"/>
    </source>
</evidence>
<evidence type="ECO:0000313" key="3">
    <source>
        <dbReference type="Proteomes" id="UP001152622"/>
    </source>
</evidence>
<protein>
    <recommendedName>
        <fullName evidence="4">Myb-like domain-containing protein</fullName>
    </recommendedName>
</protein>
<evidence type="ECO:0008006" key="4">
    <source>
        <dbReference type="Google" id="ProtNLM"/>
    </source>
</evidence>
<dbReference type="OrthoDB" id="3066195at2759"/>
<evidence type="ECO:0000313" key="2">
    <source>
        <dbReference type="EMBL" id="KAJ8382409.1"/>
    </source>
</evidence>
<comment type="caution">
    <text evidence="2">The sequence shown here is derived from an EMBL/GenBank/DDBJ whole genome shotgun (WGS) entry which is preliminary data.</text>
</comment>
<feature type="compositionally biased region" description="Pro residues" evidence="1">
    <location>
        <begin position="127"/>
        <end position="136"/>
    </location>
</feature>
<name>A0A9Q1JG82_SYNKA</name>
<accession>A0A9Q1JG82</accession>
<organism evidence="2 3">
    <name type="scientific">Synaphobranchus kaupii</name>
    <name type="common">Kaup's arrowtooth eel</name>
    <dbReference type="NCBI Taxonomy" id="118154"/>
    <lineage>
        <taxon>Eukaryota</taxon>
        <taxon>Metazoa</taxon>
        <taxon>Chordata</taxon>
        <taxon>Craniata</taxon>
        <taxon>Vertebrata</taxon>
        <taxon>Euteleostomi</taxon>
        <taxon>Actinopterygii</taxon>
        <taxon>Neopterygii</taxon>
        <taxon>Teleostei</taxon>
        <taxon>Anguilliformes</taxon>
        <taxon>Synaphobranchidae</taxon>
        <taxon>Synaphobranchus</taxon>
    </lineage>
</organism>
<keyword evidence="3" id="KW-1185">Reference proteome</keyword>
<proteinExistence type="predicted"/>
<gene>
    <name evidence="2" type="ORF">SKAU_G00031870</name>
</gene>
<sequence>MFRLVPKVRESIWRFVRSAPVCNGVSRKTRTADECEKRWYSLQSHARAEIAEFKRPTSPTGGGSAPKALSPISSMVYSILGHFDTSITGLERSIDPAMQLLNTLDEANSSVAIHGNTPALLPPVPLAPAPFAPGPAPASHAEDGGGGRGRKRKAEPEVGGEPVLENKKEKEDEKEEGQRVVIEHCKS</sequence>
<dbReference type="AlphaFoldDB" id="A0A9Q1JG82"/>